<name>A0A0E0CVJ9_9ORYZ</name>
<reference evidence="1" key="1">
    <citation type="submission" date="2015-04" db="UniProtKB">
        <authorList>
            <consortium name="EnsemblPlants"/>
        </authorList>
    </citation>
    <scope>IDENTIFICATION</scope>
</reference>
<proteinExistence type="predicted"/>
<dbReference type="HOGENOM" id="CLU_167152_0_0_1"/>
<reference evidence="1" key="2">
    <citation type="submission" date="2018-05" db="EMBL/GenBank/DDBJ databases">
        <title>OmerRS3 (Oryza meridionalis Reference Sequence Version 3).</title>
        <authorList>
            <person name="Zhang J."/>
            <person name="Kudrna D."/>
            <person name="Lee S."/>
            <person name="Talag J."/>
            <person name="Welchert J."/>
            <person name="Wing R.A."/>
        </authorList>
    </citation>
    <scope>NUCLEOTIDE SEQUENCE [LARGE SCALE GENOMIC DNA]</scope>
    <source>
        <strain evidence="1">cv. OR44</strain>
    </source>
</reference>
<accession>A0A0E0CVJ9</accession>
<protein>
    <submittedName>
        <fullName evidence="1">Uncharacterized protein</fullName>
    </submittedName>
</protein>
<evidence type="ECO:0000313" key="1">
    <source>
        <dbReference type="EnsemblPlants" id="OMERI03G04430.2"/>
    </source>
</evidence>
<sequence>MSDQQITRDSQCTTTPTPIHQQVQDITLALALASLEAITWDKAATYIKHAQGLKEKYAEALDRNDVKAIMLASEAS</sequence>
<evidence type="ECO:0000313" key="2">
    <source>
        <dbReference type="Proteomes" id="UP000008021"/>
    </source>
</evidence>
<dbReference type="Proteomes" id="UP000008021">
    <property type="component" value="Chromosome 3"/>
</dbReference>
<dbReference type="AlphaFoldDB" id="A0A0E0CVJ9"/>
<keyword evidence="2" id="KW-1185">Reference proteome</keyword>
<dbReference type="Gramene" id="OMERI03G04430.2">
    <property type="protein sequence ID" value="OMERI03G04430.2"/>
    <property type="gene ID" value="OMERI03G04430"/>
</dbReference>
<dbReference type="EnsemblPlants" id="OMERI03G04430.2">
    <property type="protein sequence ID" value="OMERI03G04430.2"/>
    <property type="gene ID" value="OMERI03G04430"/>
</dbReference>
<organism evidence="1">
    <name type="scientific">Oryza meridionalis</name>
    <dbReference type="NCBI Taxonomy" id="40149"/>
    <lineage>
        <taxon>Eukaryota</taxon>
        <taxon>Viridiplantae</taxon>
        <taxon>Streptophyta</taxon>
        <taxon>Embryophyta</taxon>
        <taxon>Tracheophyta</taxon>
        <taxon>Spermatophyta</taxon>
        <taxon>Magnoliopsida</taxon>
        <taxon>Liliopsida</taxon>
        <taxon>Poales</taxon>
        <taxon>Poaceae</taxon>
        <taxon>BOP clade</taxon>
        <taxon>Oryzoideae</taxon>
        <taxon>Oryzeae</taxon>
        <taxon>Oryzinae</taxon>
        <taxon>Oryza</taxon>
    </lineage>
</organism>